<dbReference type="Proteomes" id="UP000003287">
    <property type="component" value="Unassembled WGS sequence"/>
</dbReference>
<proteinExistence type="predicted"/>
<evidence type="ECO:0000313" key="1">
    <source>
        <dbReference type="EMBL" id="EGV08585.1"/>
    </source>
</evidence>
<reference evidence="1 2" key="1">
    <citation type="submission" date="2011-06" db="EMBL/GenBank/DDBJ databases">
        <authorList>
            <person name="Harkins D.M."/>
            <person name="Madupu R."/>
            <person name="Durkin A.S."/>
            <person name="Torralba M."/>
            <person name="Methe B."/>
            <person name="Sutton G.G."/>
            <person name="Nelson K.E."/>
        </authorList>
    </citation>
    <scope>NUCLEOTIDE SEQUENCE [LARGE SCALE GENOMIC DNA]</scope>
    <source>
        <strain evidence="1 2">SK1060</strain>
    </source>
</reference>
<name>F9P729_STRCV</name>
<dbReference type="Gene3D" id="1.20.120.450">
    <property type="entry name" value="dinb family like domain"/>
    <property type="match status" value="1"/>
</dbReference>
<protein>
    <submittedName>
        <fullName evidence="1">Uncharacterized protein</fullName>
    </submittedName>
</protein>
<dbReference type="eggNOG" id="COG4283">
    <property type="taxonomic scope" value="Bacteria"/>
</dbReference>
<organism evidence="1 2">
    <name type="scientific">Streptococcus constellatus subsp. pharyngis SK1060 = CCUG 46377</name>
    <dbReference type="NCBI Taxonomy" id="1035184"/>
    <lineage>
        <taxon>Bacteria</taxon>
        <taxon>Bacillati</taxon>
        <taxon>Bacillota</taxon>
        <taxon>Bacilli</taxon>
        <taxon>Lactobacillales</taxon>
        <taxon>Streptococcaceae</taxon>
        <taxon>Streptococcus</taxon>
        <taxon>Streptococcus anginosus group</taxon>
    </lineage>
</organism>
<dbReference type="InterPro" id="IPR034660">
    <property type="entry name" value="DinB/YfiT-like"/>
</dbReference>
<gene>
    <name evidence="1" type="ORF">HMPREF1042_1676</name>
</gene>
<dbReference type="AlphaFoldDB" id="F9P729"/>
<dbReference type="Pfam" id="PF08020">
    <property type="entry name" value="DUF1706"/>
    <property type="match status" value="1"/>
</dbReference>
<accession>F9P729</accession>
<evidence type="ECO:0000313" key="2">
    <source>
        <dbReference type="Proteomes" id="UP000003287"/>
    </source>
</evidence>
<sequence>MVRPTSKTELISAATQQYAKLQSLISQLTEEELKTPFDFSKDEKRKKRIGRGIKTSEMSSFIFMSGSNCFWIGCIPIKMVSKNRFCQQLIIGETMVR</sequence>
<dbReference type="InterPro" id="IPR012550">
    <property type="entry name" value="DUF1706"/>
</dbReference>
<dbReference type="EMBL" id="AFUP01000004">
    <property type="protein sequence ID" value="EGV08585.1"/>
    <property type="molecule type" value="Genomic_DNA"/>
</dbReference>